<feature type="region of interest" description="Disordered" evidence="1">
    <location>
        <begin position="109"/>
        <end position="133"/>
    </location>
</feature>
<dbReference type="AlphaFoldDB" id="A0A9Q0KJ82"/>
<evidence type="ECO:0000256" key="2">
    <source>
        <dbReference type="SAM" id="SignalP"/>
    </source>
</evidence>
<comment type="caution">
    <text evidence="3">The sequence shown here is derived from an EMBL/GenBank/DDBJ whole genome shotgun (WGS) entry which is preliminary data.</text>
</comment>
<organism evidence="3 4">
    <name type="scientific">Protea cynaroides</name>
    <dbReference type="NCBI Taxonomy" id="273540"/>
    <lineage>
        <taxon>Eukaryota</taxon>
        <taxon>Viridiplantae</taxon>
        <taxon>Streptophyta</taxon>
        <taxon>Embryophyta</taxon>
        <taxon>Tracheophyta</taxon>
        <taxon>Spermatophyta</taxon>
        <taxon>Magnoliopsida</taxon>
        <taxon>Proteales</taxon>
        <taxon>Proteaceae</taxon>
        <taxon>Protea</taxon>
    </lineage>
</organism>
<accession>A0A9Q0KJ82</accession>
<name>A0A9Q0KJ82_9MAGN</name>
<dbReference type="Proteomes" id="UP001141806">
    <property type="component" value="Unassembled WGS sequence"/>
</dbReference>
<evidence type="ECO:0000313" key="4">
    <source>
        <dbReference type="Proteomes" id="UP001141806"/>
    </source>
</evidence>
<keyword evidence="4" id="KW-1185">Reference proteome</keyword>
<evidence type="ECO:0000256" key="1">
    <source>
        <dbReference type="SAM" id="MobiDB-lite"/>
    </source>
</evidence>
<evidence type="ECO:0008006" key="5">
    <source>
        <dbReference type="Google" id="ProtNLM"/>
    </source>
</evidence>
<keyword evidence="2" id="KW-0732">Signal</keyword>
<protein>
    <recommendedName>
        <fullName evidence="5">Secreted protein</fullName>
    </recommendedName>
</protein>
<sequence length="133" mass="15631">MVSILFFFFLSERMANFSFQLPCIASATENPNSFVNCCFHRSSFDKYRRSEKNTTNLCGIYTSEKIQNLNFSREQYEARRRNQLRLFTEINESFRDSASSPVCIREKSTQFDNPSLSQEIKPKRRLNDSRGDP</sequence>
<gene>
    <name evidence="3" type="ORF">NE237_004579</name>
</gene>
<evidence type="ECO:0000313" key="3">
    <source>
        <dbReference type="EMBL" id="KAJ4971480.1"/>
    </source>
</evidence>
<feature type="signal peptide" evidence="2">
    <location>
        <begin position="1"/>
        <end position="15"/>
    </location>
</feature>
<reference evidence="3" key="1">
    <citation type="journal article" date="2023" name="Plant J.">
        <title>The genome of the king protea, Protea cynaroides.</title>
        <authorList>
            <person name="Chang J."/>
            <person name="Duong T.A."/>
            <person name="Schoeman C."/>
            <person name="Ma X."/>
            <person name="Roodt D."/>
            <person name="Barker N."/>
            <person name="Li Z."/>
            <person name="Van de Peer Y."/>
            <person name="Mizrachi E."/>
        </authorList>
    </citation>
    <scope>NUCLEOTIDE SEQUENCE</scope>
    <source>
        <tissue evidence="3">Young leaves</tissue>
    </source>
</reference>
<proteinExistence type="predicted"/>
<dbReference type="EMBL" id="JAMYWD010000005">
    <property type="protein sequence ID" value="KAJ4971480.1"/>
    <property type="molecule type" value="Genomic_DNA"/>
</dbReference>
<feature type="chain" id="PRO_5040289306" description="Secreted protein" evidence="2">
    <location>
        <begin position="16"/>
        <end position="133"/>
    </location>
</feature>